<organism evidence="1 2">
    <name type="scientific">Rubripirellula lacrimiformis</name>
    <dbReference type="NCBI Taxonomy" id="1930273"/>
    <lineage>
        <taxon>Bacteria</taxon>
        <taxon>Pseudomonadati</taxon>
        <taxon>Planctomycetota</taxon>
        <taxon>Planctomycetia</taxon>
        <taxon>Pirellulales</taxon>
        <taxon>Pirellulaceae</taxon>
        <taxon>Rubripirellula</taxon>
    </lineage>
</organism>
<dbReference type="EMBL" id="CP036525">
    <property type="protein sequence ID" value="QDT05332.1"/>
    <property type="molecule type" value="Genomic_DNA"/>
</dbReference>
<dbReference type="KEGG" id="rlc:K227x_37320"/>
<dbReference type="RefSeq" id="WP_218933324.1">
    <property type="nucleotide sequence ID" value="NZ_CP036525.1"/>
</dbReference>
<dbReference type="AlphaFoldDB" id="A0A517NDY1"/>
<name>A0A517NDY1_9BACT</name>
<sequence length="244" mass="27671">MDMERFIADAKDLCYRVAPAELTGSPLWVVPQTNLPPMLGANTVCYGYTSPSLDMHLHHTFADWEGIRGPVIVLGNLNIERDFPQRTYNKMLGTTLHELAHILERPSLFQPRPYNQQYIRAEAIRIADAVSRDEDGDGSTPPWTTHESRFMRIASHLRHRAAVLGYDIRADEVYSPERFGMSPAAKYAQAINPEADTLCAASFRQICSQPVSPGFKAIYEADKRSWINAHPERQRSHDEFDITT</sequence>
<evidence type="ECO:0000313" key="2">
    <source>
        <dbReference type="Proteomes" id="UP000318538"/>
    </source>
</evidence>
<protein>
    <submittedName>
        <fullName evidence="1">Uncharacterized protein</fullName>
    </submittedName>
</protein>
<keyword evidence="2" id="KW-1185">Reference proteome</keyword>
<evidence type="ECO:0000313" key="1">
    <source>
        <dbReference type="EMBL" id="QDT05332.1"/>
    </source>
</evidence>
<accession>A0A517NDY1</accession>
<gene>
    <name evidence="1" type="ORF">K227x_37320</name>
</gene>
<dbReference type="Proteomes" id="UP000318538">
    <property type="component" value="Chromosome"/>
</dbReference>
<reference evidence="1 2" key="1">
    <citation type="submission" date="2019-02" db="EMBL/GenBank/DDBJ databases">
        <title>Deep-cultivation of Planctomycetes and their phenomic and genomic characterization uncovers novel biology.</title>
        <authorList>
            <person name="Wiegand S."/>
            <person name="Jogler M."/>
            <person name="Boedeker C."/>
            <person name="Pinto D."/>
            <person name="Vollmers J."/>
            <person name="Rivas-Marin E."/>
            <person name="Kohn T."/>
            <person name="Peeters S.H."/>
            <person name="Heuer A."/>
            <person name="Rast P."/>
            <person name="Oberbeckmann S."/>
            <person name="Bunk B."/>
            <person name="Jeske O."/>
            <person name="Meyerdierks A."/>
            <person name="Storesund J.E."/>
            <person name="Kallscheuer N."/>
            <person name="Luecker S."/>
            <person name="Lage O.M."/>
            <person name="Pohl T."/>
            <person name="Merkel B.J."/>
            <person name="Hornburger P."/>
            <person name="Mueller R.-W."/>
            <person name="Bruemmer F."/>
            <person name="Labrenz M."/>
            <person name="Spormann A.M."/>
            <person name="Op den Camp H."/>
            <person name="Overmann J."/>
            <person name="Amann R."/>
            <person name="Jetten M.S.M."/>
            <person name="Mascher T."/>
            <person name="Medema M.H."/>
            <person name="Devos D.P."/>
            <person name="Kaster A.-K."/>
            <person name="Ovreas L."/>
            <person name="Rohde M."/>
            <person name="Galperin M.Y."/>
            <person name="Jogler C."/>
        </authorList>
    </citation>
    <scope>NUCLEOTIDE SEQUENCE [LARGE SCALE GENOMIC DNA]</scope>
    <source>
        <strain evidence="1 2">K22_7</strain>
    </source>
</reference>
<proteinExistence type="predicted"/>